<name>A0A0M2KCD5_9GAMM</name>
<feature type="domain" description="Lon proteolytic" evidence="3">
    <location>
        <begin position="372"/>
        <end position="569"/>
    </location>
</feature>
<evidence type="ECO:0000259" key="3">
    <source>
        <dbReference type="PROSITE" id="PS51786"/>
    </source>
</evidence>
<dbReference type="STRING" id="65700.SY86_04990"/>
<evidence type="ECO:0000256" key="1">
    <source>
        <dbReference type="ARBA" id="ARBA00022670"/>
    </source>
</evidence>
<proteinExistence type="inferred from homology"/>
<evidence type="ECO:0000256" key="2">
    <source>
        <dbReference type="PROSITE-ProRule" id="PRU01122"/>
    </source>
</evidence>
<dbReference type="PATRIC" id="fig|65700.7.peg.1257"/>
<dbReference type="Proteomes" id="UP000033924">
    <property type="component" value="Unassembled WGS sequence"/>
</dbReference>
<dbReference type="InterPro" id="IPR027417">
    <property type="entry name" value="P-loop_NTPase"/>
</dbReference>
<dbReference type="PANTHER" id="PTHR10046">
    <property type="entry name" value="ATP DEPENDENT LON PROTEASE FAMILY MEMBER"/>
    <property type="match status" value="1"/>
</dbReference>
<evidence type="ECO:0000313" key="4">
    <source>
        <dbReference type="EMBL" id="KKF34923.1"/>
    </source>
</evidence>
<keyword evidence="5" id="KW-1185">Reference proteome</keyword>
<dbReference type="InterPro" id="IPR027065">
    <property type="entry name" value="Lon_Prtase"/>
</dbReference>
<dbReference type="PRINTS" id="PR00830">
    <property type="entry name" value="ENDOLAPTASE"/>
</dbReference>
<dbReference type="GO" id="GO:0004252">
    <property type="term" value="F:serine-type endopeptidase activity"/>
    <property type="evidence" value="ECO:0007669"/>
    <property type="project" value="UniProtKB-UniRule"/>
</dbReference>
<keyword evidence="1 2" id="KW-0645">Protease</keyword>
<dbReference type="PROSITE" id="PS51786">
    <property type="entry name" value="LON_PROTEOLYTIC"/>
    <property type="match status" value="1"/>
</dbReference>
<dbReference type="Gene3D" id="3.40.50.300">
    <property type="entry name" value="P-loop containing nucleotide triphosphate hydrolases"/>
    <property type="match status" value="1"/>
</dbReference>
<keyword evidence="2" id="KW-0378">Hydrolase</keyword>
<dbReference type="EC" id="3.4.21.53" evidence="2"/>
<evidence type="ECO:0000313" key="5">
    <source>
        <dbReference type="Proteomes" id="UP000033924"/>
    </source>
</evidence>
<organism evidence="4 5">
    <name type="scientific">Erwinia tracheiphila</name>
    <dbReference type="NCBI Taxonomy" id="65700"/>
    <lineage>
        <taxon>Bacteria</taxon>
        <taxon>Pseudomonadati</taxon>
        <taxon>Pseudomonadota</taxon>
        <taxon>Gammaproteobacteria</taxon>
        <taxon>Enterobacterales</taxon>
        <taxon>Erwiniaceae</taxon>
        <taxon>Erwinia</taxon>
    </lineage>
</organism>
<sequence length="611" mass="69219">MSAMLNMPKSSIMLLLTYTQKNDNLTNNRLEWRALQPKTENITPSISQIPEDNLSCFASVQPRLFDGVNLLMQTTARFPLMLVRSSEHTDYFSLLEKIMAGISADSADNEITVYGGHYQINGTSVSWRPATSSEDNFAGHGGVHFADWIEVEQLFGCVRCYNQTITLQPGLLHKANGGALILSLRTLLAQPLLWLRLKKILATQYFDWYSPDETRPLPVAIPSMPLQLRLVLIGERDVLAEFQQMEPDLAMQALYSEFEDNLQISDGDDLSHWIKWVQFWSMEQDINTITDDFWSVLICEGARYTGDQDTLPLCPAWLNRQLQEALMFSPDQNLSGEHLQNALETREWRENFLAERMLDEILLDQVVIETEGEMIGQINALSVIEVPGHPRAFGEPSRLSCVVHIGDGEFTDVERKAELGGNIHAKGMMIMQAWLISELDLEQQLPFSASLTFEQSYTELDGDSASLAELCVLISALACQPVSQQIAITGSVDQFGRVQAVGGLNEKIEGFFHICNQRTLTGKQGVIIPVANIRHLSLNQEVVNAVREDRFHIWAVSNVDEALLLLTGIEWNKEDAPCLLRTIQERIAQINQQERRQFVWPLRWLNWFNQN</sequence>
<accession>A0A0M2KCD5</accession>
<comment type="similarity">
    <text evidence="2">Belongs to the peptidase S16 family.</text>
</comment>
<dbReference type="InterPro" id="IPR008269">
    <property type="entry name" value="Lon_proteolytic"/>
</dbReference>
<dbReference type="GO" id="GO:0006508">
    <property type="term" value="P:proteolysis"/>
    <property type="evidence" value="ECO:0007669"/>
    <property type="project" value="UniProtKB-KW"/>
</dbReference>
<dbReference type="EMBL" id="JXNU01000003">
    <property type="protein sequence ID" value="KKF34923.1"/>
    <property type="molecule type" value="Genomic_DNA"/>
</dbReference>
<keyword evidence="2" id="KW-0720">Serine protease</keyword>
<dbReference type="GO" id="GO:0030163">
    <property type="term" value="P:protein catabolic process"/>
    <property type="evidence" value="ECO:0007669"/>
    <property type="project" value="InterPro"/>
</dbReference>
<dbReference type="AlphaFoldDB" id="A0A0M2KCD5"/>
<feature type="active site" evidence="2">
    <location>
        <position position="507"/>
    </location>
</feature>
<dbReference type="GO" id="GO:0004176">
    <property type="term" value="F:ATP-dependent peptidase activity"/>
    <property type="evidence" value="ECO:0007669"/>
    <property type="project" value="UniProtKB-UniRule"/>
</dbReference>
<dbReference type="Pfam" id="PF13654">
    <property type="entry name" value="AAA_32"/>
    <property type="match status" value="1"/>
</dbReference>
<protein>
    <recommendedName>
        <fullName evidence="2">endopeptidase La</fullName>
        <ecNumber evidence="2">3.4.21.53</ecNumber>
    </recommendedName>
</protein>
<dbReference type="Pfam" id="PF05362">
    <property type="entry name" value="Lon_C"/>
    <property type="match status" value="1"/>
</dbReference>
<dbReference type="InterPro" id="IPR014721">
    <property type="entry name" value="Ribsml_uS5_D2-typ_fold_subgr"/>
</dbReference>
<comment type="catalytic activity">
    <reaction evidence="2">
        <text>Hydrolysis of proteins in presence of ATP.</text>
        <dbReference type="EC" id="3.4.21.53"/>
    </reaction>
</comment>
<dbReference type="GO" id="GO:0005524">
    <property type="term" value="F:ATP binding"/>
    <property type="evidence" value="ECO:0007669"/>
    <property type="project" value="InterPro"/>
</dbReference>
<comment type="caution">
    <text evidence="4">The sequence shown here is derived from an EMBL/GenBank/DDBJ whole genome shotgun (WGS) entry which is preliminary data.</text>
</comment>
<dbReference type="Gene3D" id="3.30.230.10">
    <property type="match status" value="1"/>
</dbReference>
<feature type="active site" evidence="2">
    <location>
        <position position="464"/>
    </location>
</feature>
<reference evidence="4 5" key="1">
    <citation type="submission" date="2015-01" db="EMBL/GenBank/DDBJ databases">
        <title>Erwinia tracheiphila.</title>
        <authorList>
            <person name="Shapiro L.R."/>
        </authorList>
    </citation>
    <scope>NUCLEOTIDE SEQUENCE [LARGE SCALE GENOMIC DNA]</scope>
    <source>
        <strain evidence="4 5">BuffGH</strain>
    </source>
</reference>
<gene>
    <name evidence="4" type="ORF">SY86_04990</name>
</gene>
<dbReference type="InterPro" id="IPR041699">
    <property type="entry name" value="AAA_32"/>
</dbReference>
<dbReference type="InterPro" id="IPR020568">
    <property type="entry name" value="Ribosomal_Su5_D2-typ_SF"/>
</dbReference>
<dbReference type="SUPFAM" id="SSF54211">
    <property type="entry name" value="Ribosomal protein S5 domain 2-like"/>
    <property type="match status" value="1"/>
</dbReference>